<comment type="caution">
    <text evidence="2">The sequence shown here is derived from an EMBL/GenBank/DDBJ whole genome shotgun (WGS) entry which is preliminary data.</text>
</comment>
<sequence>MDDDQVNLEEIADSKRRREAERLAESEKTAAPTANGPQQAEGI</sequence>
<feature type="region of interest" description="Disordered" evidence="1">
    <location>
        <begin position="1"/>
        <end position="43"/>
    </location>
</feature>
<evidence type="ECO:0000313" key="2">
    <source>
        <dbReference type="EMBL" id="CAE6837549.1"/>
    </source>
</evidence>
<evidence type="ECO:0000313" key="3">
    <source>
        <dbReference type="Proteomes" id="UP000673821"/>
    </source>
</evidence>
<keyword evidence="3" id="KW-1185">Reference proteome</keyword>
<feature type="compositionally biased region" description="Basic and acidic residues" evidence="1">
    <location>
        <begin position="12"/>
        <end position="28"/>
    </location>
</feature>
<reference evidence="2 3" key="1">
    <citation type="submission" date="2021-02" db="EMBL/GenBank/DDBJ databases">
        <authorList>
            <person name="Vanwijnsberghe S."/>
        </authorList>
    </citation>
    <scope>NUCLEOTIDE SEQUENCE [LARGE SCALE GENOMIC DNA]</scope>
    <source>
        <strain evidence="2 3">R-69776</strain>
    </source>
</reference>
<organism evidence="2 3">
    <name type="scientific">Paraburkholderia nemoris</name>
    <dbReference type="NCBI Taxonomy" id="2793076"/>
    <lineage>
        <taxon>Bacteria</taxon>
        <taxon>Pseudomonadati</taxon>
        <taxon>Pseudomonadota</taxon>
        <taxon>Betaproteobacteria</taxon>
        <taxon>Burkholderiales</taxon>
        <taxon>Burkholderiaceae</taxon>
        <taxon>Paraburkholderia</taxon>
    </lineage>
</organism>
<dbReference type="EMBL" id="CAJNBH010000028">
    <property type="protein sequence ID" value="CAE6837549.1"/>
    <property type="molecule type" value="Genomic_DNA"/>
</dbReference>
<name>A0ABN7MZE8_9BURK</name>
<gene>
    <name evidence="2" type="ORF">R69776_06886</name>
</gene>
<feature type="compositionally biased region" description="Acidic residues" evidence="1">
    <location>
        <begin position="1"/>
        <end position="11"/>
    </location>
</feature>
<accession>A0ABN7MZE8</accession>
<protein>
    <submittedName>
        <fullName evidence="2">Uncharacterized protein</fullName>
    </submittedName>
</protein>
<evidence type="ECO:0000256" key="1">
    <source>
        <dbReference type="SAM" id="MobiDB-lite"/>
    </source>
</evidence>
<dbReference type="Proteomes" id="UP000673821">
    <property type="component" value="Unassembled WGS sequence"/>
</dbReference>
<proteinExistence type="predicted"/>
<dbReference type="RefSeq" id="WP_267955109.1">
    <property type="nucleotide sequence ID" value="NZ_CAJNBH010000028.1"/>
</dbReference>